<dbReference type="Gene3D" id="1.25.40.10">
    <property type="entry name" value="Tetratricopeptide repeat domain"/>
    <property type="match status" value="5"/>
</dbReference>
<dbReference type="InterPro" id="IPR011990">
    <property type="entry name" value="TPR-like_helical_dom_sf"/>
</dbReference>
<evidence type="ECO:0000256" key="5">
    <source>
        <dbReference type="SAM" id="SignalP"/>
    </source>
</evidence>
<gene>
    <name evidence="6" type="ORF">HYZ11_11005</name>
</gene>
<accession>A0A932HZG4</accession>
<dbReference type="Pfam" id="PF14559">
    <property type="entry name" value="TPR_19"/>
    <property type="match status" value="1"/>
</dbReference>
<dbReference type="PROSITE" id="PS50005">
    <property type="entry name" value="TPR"/>
    <property type="match status" value="1"/>
</dbReference>
<name>A0A932HZG4_UNCTE</name>
<sequence length="874" mass="95563">MRLSAGLGLAAGVLWLALASGSSSAAPGKETPPEVLHFGLSAFRDGLYDPAIEAFRGYIARWPAGQGAASARYYLAEAYRRRGKPAEALAAYQEFAARHPRDARVPEARLMMGELLEKKGDRAGALQAYASIKEGPLRPEALHRTAALHVAAGEWMGAARALGEFRRLAPRDPRQEAAAYDHALALDRAGRPEEAEAAIREVLEKHPHNPRATEFRRRHGFILLGLGRPEAAERAFEALFRAAPSERHRADVRLGHAASLMGQKKHRQAAGVFEGVLAFSPSAGERRTAERGAAAAWWEAGEFARAASAYRRMAASSGKEALPRYIASLDRAGQCGGEKGRESLRYVLGALERGADLAPPDRLRLGDCLAKAGMDGEAAAQWEALVKAAPASEEGLWAALRRAGLLERGGKPKEAMAAYAALAEAAQGFKGEKEKAAEPLRQAALRGAFLHYGADDCAGALGLLKSLPRDAVPEESRAELASLRAECAFRAKRWEEAEVYYEQVLLGARRPELAARARLQLAAAAEAKGDRKLAIRRVKEALPLLPPEAAREARLAGARLLRGEGDPQGAREMLLPFAEDEKGDPERRREAWLFLAREAAGREDWKEADRALTRWRGLSPADRSEGLGIEAKVRWREGRCPEASEAARQALAGPGDNPERGELRRIVAACLLREGKFAEAVPALEEVTRLEPQAPDAAFELAQALDRAGEARRAEAAYADYLDRFRGEGRWQRAALRLGYLRLAEGREGEALEAFRLAAGAEAPEVRGPARYEVARSLEASKPKAALDAYEKLVAEGTIEAEWRRNAAWRAAALRERAGEWKEALALYRRLAQEKAGGEGESRQAHARAERIEAYLKQAEEREEKMRTREPLFR</sequence>
<dbReference type="PANTHER" id="PTHR45586">
    <property type="entry name" value="TPR REPEAT-CONTAINING PROTEIN PA4667"/>
    <property type="match status" value="1"/>
</dbReference>
<dbReference type="Pfam" id="PF13432">
    <property type="entry name" value="TPR_16"/>
    <property type="match status" value="2"/>
</dbReference>
<dbReference type="SMART" id="SM00028">
    <property type="entry name" value="TPR"/>
    <property type="match status" value="7"/>
</dbReference>
<dbReference type="InterPro" id="IPR019734">
    <property type="entry name" value="TPR_rpt"/>
</dbReference>
<dbReference type="Proteomes" id="UP000782312">
    <property type="component" value="Unassembled WGS sequence"/>
</dbReference>
<keyword evidence="1" id="KW-0677">Repeat</keyword>
<reference evidence="6" key="1">
    <citation type="submission" date="2020-07" db="EMBL/GenBank/DDBJ databases">
        <title>Huge and variable diversity of episymbiotic CPR bacteria and DPANN archaea in groundwater ecosystems.</title>
        <authorList>
            <person name="He C.Y."/>
            <person name="Keren R."/>
            <person name="Whittaker M."/>
            <person name="Farag I.F."/>
            <person name="Doudna J."/>
            <person name="Cate J.H.D."/>
            <person name="Banfield J.F."/>
        </authorList>
    </citation>
    <scope>NUCLEOTIDE SEQUENCE</scope>
    <source>
        <strain evidence="6">NC_groundwater_763_Ag_S-0.2um_68_21</strain>
    </source>
</reference>
<evidence type="ECO:0000256" key="4">
    <source>
        <dbReference type="SAM" id="Coils"/>
    </source>
</evidence>
<dbReference type="SUPFAM" id="SSF48452">
    <property type="entry name" value="TPR-like"/>
    <property type="match status" value="4"/>
</dbReference>
<organism evidence="6 7">
    <name type="scientific">Tectimicrobiota bacterium</name>
    <dbReference type="NCBI Taxonomy" id="2528274"/>
    <lineage>
        <taxon>Bacteria</taxon>
        <taxon>Pseudomonadati</taxon>
        <taxon>Nitrospinota/Tectimicrobiota group</taxon>
        <taxon>Candidatus Tectimicrobiota</taxon>
    </lineage>
</organism>
<dbReference type="InterPro" id="IPR051012">
    <property type="entry name" value="CellSynth/LPSAsmb/PSIAsmb"/>
</dbReference>
<dbReference type="PANTHER" id="PTHR45586:SF1">
    <property type="entry name" value="LIPOPOLYSACCHARIDE ASSEMBLY PROTEIN B"/>
    <property type="match status" value="1"/>
</dbReference>
<evidence type="ECO:0000313" key="6">
    <source>
        <dbReference type="EMBL" id="MBI3128122.1"/>
    </source>
</evidence>
<keyword evidence="4" id="KW-0175">Coiled coil</keyword>
<protein>
    <submittedName>
        <fullName evidence="6">Tetratricopeptide repeat protein</fullName>
    </submittedName>
</protein>
<keyword evidence="2 3" id="KW-0802">TPR repeat</keyword>
<proteinExistence type="predicted"/>
<evidence type="ECO:0000313" key="7">
    <source>
        <dbReference type="Proteomes" id="UP000782312"/>
    </source>
</evidence>
<evidence type="ECO:0000256" key="1">
    <source>
        <dbReference type="ARBA" id="ARBA00022737"/>
    </source>
</evidence>
<feature type="chain" id="PRO_5037726383" evidence="5">
    <location>
        <begin position="26"/>
        <end position="874"/>
    </location>
</feature>
<evidence type="ECO:0000256" key="3">
    <source>
        <dbReference type="PROSITE-ProRule" id="PRU00339"/>
    </source>
</evidence>
<dbReference type="AlphaFoldDB" id="A0A932HZG4"/>
<evidence type="ECO:0000256" key="2">
    <source>
        <dbReference type="ARBA" id="ARBA00022803"/>
    </source>
</evidence>
<feature type="repeat" description="TPR" evidence="3">
    <location>
        <begin position="69"/>
        <end position="102"/>
    </location>
</feature>
<feature type="coiled-coil region" evidence="4">
    <location>
        <begin position="842"/>
        <end position="869"/>
    </location>
</feature>
<keyword evidence="5" id="KW-0732">Signal</keyword>
<feature type="signal peptide" evidence="5">
    <location>
        <begin position="1"/>
        <end position="25"/>
    </location>
</feature>
<comment type="caution">
    <text evidence="6">The sequence shown here is derived from an EMBL/GenBank/DDBJ whole genome shotgun (WGS) entry which is preliminary data.</text>
</comment>
<dbReference type="EMBL" id="JACPUR010000024">
    <property type="protein sequence ID" value="MBI3128122.1"/>
    <property type="molecule type" value="Genomic_DNA"/>
</dbReference>